<dbReference type="GeneID" id="106012314"/>
<evidence type="ECO:0000256" key="5">
    <source>
        <dbReference type="SAM" id="SignalP"/>
    </source>
</evidence>
<comment type="subcellular location">
    <subcellularLocation>
        <location evidence="1">Secreted</location>
    </subcellularLocation>
</comment>
<keyword evidence="5" id="KW-0732">Signal</keyword>
<dbReference type="SUPFAM" id="SSF53474">
    <property type="entry name" value="alpha/beta-Hydrolases"/>
    <property type="match status" value="1"/>
</dbReference>
<evidence type="ECO:0000256" key="2">
    <source>
        <dbReference type="ARBA" id="ARBA00010701"/>
    </source>
</evidence>
<evidence type="ECO:0000256" key="3">
    <source>
        <dbReference type="ARBA" id="ARBA00022525"/>
    </source>
</evidence>
<keyword evidence="3" id="KW-0964">Secreted</keyword>
<feature type="signal peptide" evidence="5">
    <location>
        <begin position="1"/>
        <end position="20"/>
    </location>
</feature>
<dbReference type="Pfam" id="PF00151">
    <property type="entry name" value="Lipase"/>
    <property type="match status" value="1"/>
</dbReference>
<dbReference type="PANTHER" id="PTHR11610">
    <property type="entry name" value="LIPASE"/>
    <property type="match status" value="1"/>
</dbReference>
<dbReference type="InterPro" id="IPR000734">
    <property type="entry name" value="TAG_lipase"/>
</dbReference>
<proteinExistence type="inferred from homology"/>
<evidence type="ECO:0000259" key="6">
    <source>
        <dbReference type="Pfam" id="PF00151"/>
    </source>
</evidence>
<comment type="similarity">
    <text evidence="2 4">Belongs to the AB hydrolase superfamily. Lipase family.</text>
</comment>
<evidence type="ECO:0000256" key="4">
    <source>
        <dbReference type="RuleBase" id="RU004262"/>
    </source>
</evidence>
<evidence type="ECO:0000313" key="8">
    <source>
        <dbReference type="RefSeq" id="XP_012940355.1"/>
    </source>
</evidence>
<dbReference type="InterPro" id="IPR013818">
    <property type="entry name" value="Lipase"/>
</dbReference>
<name>A0ABM1A3Z9_APLCA</name>
<feature type="chain" id="PRO_5047395145" evidence="5">
    <location>
        <begin position="21"/>
        <end position="142"/>
    </location>
</feature>
<feature type="domain" description="Lipase" evidence="6">
    <location>
        <begin position="66"/>
        <end position="136"/>
    </location>
</feature>
<evidence type="ECO:0000256" key="1">
    <source>
        <dbReference type="ARBA" id="ARBA00004613"/>
    </source>
</evidence>
<organism evidence="7 8">
    <name type="scientific">Aplysia californica</name>
    <name type="common">California sea hare</name>
    <dbReference type="NCBI Taxonomy" id="6500"/>
    <lineage>
        <taxon>Eukaryota</taxon>
        <taxon>Metazoa</taxon>
        <taxon>Spiralia</taxon>
        <taxon>Lophotrochozoa</taxon>
        <taxon>Mollusca</taxon>
        <taxon>Gastropoda</taxon>
        <taxon>Heterobranchia</taxon>
        <taxon>Euthyneura</taxon>
        <taxon>Tectipleura</taxon>
        <taxon>Aplysiida</taxon>
        <taxon>Aplysioidea</taxon>
        <taxon>Aplysiidae</taxon>
        <taxon>Aplysia</taxon>
    </lineage>
</organism>
<reference evidence="8" key="1">
    <citation type="submission" date="2025-08" db="UniProtKB">
        <authorList>
            <consortium name="RefSeq"/>
        </authorList>
    </citation>
    <scope>IDENTIFICATION</scope>
</reference>
<evidence type="ECO:0000313" key="7">
    <source>
        <dbReference type="Proteomes" id="UP000694888"/>
    </source>
</evidence>
<protein>
    <submittedName>
        <fullName evidence="8">Pancreatic triacylglycerol lipase-like</fullName>
    </submittedName>
</protein>
<dbReference type="Gene3D" id="3.40.50.1820">
    <property type="entry name" value="alpha/beta hydrolase"/>
    <property type="match status" value="1"/>
</dbReference>
<dbReference type="Proteomes" id="UP000694888">
    <property type="component" value="Unplaced"/>
</dbReference>
<accession>A0ABM1A3Z9</accession>
<dbReference type="RefSeq" id="XP_012940355.1">
    <property type="nucleotide sequence ID" value="XM_013084901.2"/>
</dbReference>
<sequence length="142" mass="15569">MSRLIIVLTVSFCLLGLALSLDNFLDCPGNDNILGWLRRCCPSEDLPNSCECFDISNSSPFTNSAFHKPQCPQDINVIFRLYNPSASSGNIIKAGAASVRNSPFNPSLPTRVVAHGFTDSGEAPWMLEMKDEFLKQVSQSVL</sequence>
<gene>
    <name evidence="8" type="primary">LOC106012314</name>
</gene>
<keyword evidence="7" id="KW-1185">Reference proteome</keyword>
<dbReference type="InterPro" id="IPR029058">
    <property type="entry name" value="AB_hydrolase_fold"/>
</dbReference>